<accession>A0ABW9XP92</accession>
<evidence type="ECO:0000256" key="2">
    <source>
        <dbReference type="ARBA" id="ARBA00022801"/>
    </source>
</evidence>
<dbReference type="InterPro" id="IPR050563">
    <property type="entry name" value="4-hydroxybenzoyl-CoA_TE"/>
</dbReference>
<comment type="similarity">
    <text evidence="1">Belongs to the 4-hydroxybenzoyl-CoA thioesterase family.</text>
</comment>
<dbReference type="Proteomes" id="UP000665561">
    <property type="component" value="Unassembled WGS sequence"/>
</dbReference>
<dbReference type="PIRSF" id="PIRSF003230">
    <property type="entry name" value="YbgC"/>
    <property type="match status" value="1"/>
</dbReference>
<protein>
    <submittedName>
        <fullName evidence="3">Acyl-CoA thioesterase</fullName>
    </submittedName>
</protein>
<dbReference type="SUPFAM" id="SSF54637">
    <property type="entry name" value="Thioesterase/thiol ester dehydrase-isomerase"/>
    <property type="match status" value="1"/>
</dbReference>
<dbReference type="RefSeq" id="WP_161743263.1">
    <property type="nucleotide sequence ID" value="NZ_JAAAMV010000007.1"/>
</dbReference>
<keyword evidence="4" id="KW-1185">Reference proteome</keyword>
<keyword evidence="2" id="KW-0378">Hydrolase</keyword>
<gene>
    <name evidence="3" type="ORF">GT019_11315</name>
</gene>
<dbReference type="InterPro" id="IPR029069">
    <property type="entry name" value="HotDog_dom_sf"/>
</dbReference>
<dbReference type="PANTHER" id="PTHR31793">
    <property type="entry name" value="4-HYDROXYBENZOYL-COA THIOESTERASE FAMILY MEMBER"/>
    <property type="match status" value="1"/>
</dbReference>
<dbReference type="Pfam" id="PF13279">
    <property type="entry name" value="4HBT_2"/>
    <property type="match status" value="1"/>
</dbReference>
<name>A0ABW9XP92_9BACL</name>
<dbReference type="CDD" id="cd00586">
    <property type="entry name" value="4HBT"/>
    <property type="match status" value="1"/>
</dbReference>
<evidence type="ECO:0000313" key="3">
    <source>
        <dbReference type="EMBL" id="NBD24460.1"/>
    </source>
</evidence>
<organism evidence="3 4">
    <name type="scientific">Paenibacillus glycinis</name>
    <dbReference type="NCBI Taxonomy" id="2697035"/>
    <lineage>
        <taxon>Bacteria</taxon>
        <taxon>Bacillati</taxon>
        <taxon>Bacillota</taxon>
        <taxon>Bacilli</taxon>
        <taxon>Bacillales</taxon>
        <taxon>Paenibacillaceae</taxon>
        <taxon>Paenibacillus</taxon>
    </lineage>
</organism>
<dbReference type="EMBL" id="JAAAMV010000007">
    <property type="protein sequence ID" value="NBD24460.1"/>
    <property type="molecule type" value="Genomic_DNA"/>
</dbReference>
<dbReference type="PANTHER" id="PTHR31793:SF27">
    <property type="entry name" value="NOVEL THIOESTERASE SUPERFAMILY DOMAIN AND SAPOSIN A-TYPE DOMAIN CONTAINING PROTEIN (0610012H03RIK)"/>
    <property type="match status" value="1"/>
</dbReference>
<sequence length="156" mass="17953">MNDIRPDFVMEMTVTWGDCDAAGISYYARTFDWFTNARMQLLAAHGFPYMDAFHREGISMVCLTADCKYKKTLRPEEKIAVHASLTELSRARLTFHYRVMKLDGQLAAEGSTTHAYLDNDGNPFNLKKRHPRLWGRLTANWSALTDEETRLTDKGR</sequence>
<comment type="caution">
    <text evidence="3">The sequence shown here is derived from an EMBL/GenBank/DDBJ whole genome shotgun (WGS) entry which is preliminary data.</text>
</comment>
<dbReference type="Gene3D" id="3.10.129.10">
    <property type="entry name" value="Hotdog Thioesterase"/>
    <property type="match status" value="1"/>
</dbReference>
<reference evidence="3 4" key="1">
    <citation type="submission" date="2020-01" db="EMBL/GenBank/DDBJ databases">
        <title>Paenibacillus soybeanensis sp. nov. isolated from the nodules of soybean (Glycine max(L.) Merr).</title>
        <authorList>
            <person name="Wang H."/>
        </authorList>
    </citation>
    <scope>NUCLEOTIDE SEQUENCE [LARGE SCALE GENOMIC DNA]</scope>
    <source>
        <strain evidence="3 4">T1</strain>
    </source>
</reference>
<evidence type="ECO:0000256" key="1">
    <source>
        <dbReference type="ARBA" id="ARBA00005953"/>
    </source>
</evidence>
<dbReference type="InterPro" id="IPR006684">
    <property type="entry name" value="YbgC/YbaW"/>
</dbReference>
<evidence type="ECO:0000313" key="4">
    <source>
        <dbReference type="Proteomes" id="UP000665561"/>
    </source>
</evidence>
<proteinExistence type="inferred from homology"/>